<evidence type="ECO:0000256" key="1">
    <source>
        <dbReference type="ARBA" id="ARBA00022679"/>
    </source>
</evidence>
<proteinExistence type="predicted"/>
<sequence>MKALIIAAGQGQRLSGLCASKPLLPVCRRPLIDWVIRGLQKAGIKEVIVVTGYNRDRLEEHLKTAFLPGEINLTLLYNDQWHKENGLSVFRARPLLKEPFFLLMSDHIFDPAILDQLRRSELKKDEIILAVDSRVENHPYVDLADVTRVKVENGKIMDIGKGLVDYNAFDTGIFFCQPVLFDALEESQRKAGDFSLSGGIKILATRGKARAMEIGGRFWIDVDDPKALERAESFLKNGVTWY</sequence>
<dbReference type="AlphaFoldDB" id="A0A3E2BLS2"/>
<dbReference type="InterPro" id="IPR025877">
    <property type="entry name" value="MobA-like_NTP_Trfase"/>
</dbReference>
<feature type="domain" description="MobA-like NTP transferase" evidence="3">
    <location>
        <begin position="3"/>
        <end position="140"/>
    </location>
</feature>
<dbReference type="Gene3D" id="3.90.550.10">
    <property type="entry name" value="Spore Coat Polysaccharide Biosynthesis Protein SpsA, Chain A"/>
    <property type="match status" value="1"/>
</dbReference>
<protein>
    <submittedName>
        <fullName evidence="4">CTP:Inositol-1-phosphate cytidylyltransferase</fullName>
    </submittedName>
</protein>
<comment type="caution">
    <text evidence="4">The sequence shown here is derived from an EMBL/GenBank/DDBJ whole genome shotgun (WGS) entry which is preliminary data.</text>
</comment>
<keyword evidence="1 4" id="KW-0808">Transferase</keyword>
<gene>
    <name evidence="4" type="ORF">OP8BY_0080</name>
</gene>
<dbReference type="Proteomes" id="UP000257323">
    <property type="component" value="Unassembled WGS sequence"/>
</dbReference>
<dbReference type="InterPro" id="IPR029044">
    <property type="entry name" value="Nucleotide-diphossugar_trans"/>
</dbReference>
<name>A0A3E2BLS2_9BACT</name>
<evidence type="ECO:0000313" key="5">
    <source>
        <dbReference type="Proteomes" id="UP000257323"/>
    </source>
</evidence>
<keyword evidence="2 4" id="KW-0548">Nucleotidyltransferase</keyword>
<dbReference type="SUPFAM" id="SSF53448">
    <property type="entry name" value="Nucleotide-diphospho-sugar transferases"/>
    <property type="match status" value="1"/>
</dbReference>
<dbReference type="InterPro" id="IPR050065">
    <property type="entry name" value="GlmU-like"/>
</dbReference>
<accession>A0A3E2BLS2</accession>
<dbReference type="PANTHER" id="PTHR43584:SF8">
    <property type="entry name" value="N-ACETYLMURAMATE ALPHA-1-PHOSPHATE URIDYLYLTRANSFERASE"/>
    <property type="match status" value="1"/>
</dbReference>
<dbReference type="PANTHER" id="PTHR43584">
    <property type="entry name" value="NUCLEOTIDYL TRANSFERASE"/>
    <property type="match status" value="1"/>
</dbReference>
<organism evidence="4 5">
    <name type="scientific">Candidatus Saccharicenans subterraneus</name>
    <dbReference type="NCBI Taxonomy" id="2508984"/>
    <lineage>
        <taxon>Bacteria</taxon>
        <taxon>Candidatus Aminicenantota</taxon>
        <taxon>Candidatus Aminicenantia</taxon>
        <taxon>Candidatus Aminicenantales</taxon>
        <taxon>Candidatus Saccharicenantaceae</taxon>
        <taxon>Candidatus Saccharicenans</taxon>
    </lineage>
</organism>
<evidence type="ECO:0000256" key="2">
    <source>
        <dbReference type="ARBA" id="ARBA00022695"/>
    </source>
</evidence>
<evidence type="ECO:0000259" key="3">
    <source>
        <dbReference type="Pfam" id="PF12804"/>
    </source>
</evidence>
<evidence type="ECO:0000313" key="4">
    <source>
        <dbReference type="EMBL" id="RFT15705.1"/>
    </source>
</evidence>
<dbReference type="EMBL" id="QUAH01000007">
    <property type="protein sequence ID" value="RFT15705.1"/>
    <property type="molecule type" value="Genomic_DNA"/>
</dbReference>
<dbReference type="Pfam" id="PF12804">
    <property type="entry name" value="NTP_transf_3"/>
    <property type="match status" value="1"/>
</dbReference>
<reference evidence="4 5" key="1">
    <citation type="submission" date="2018-08" db="EMBL/GenBank/DDBJ databases">
        <title>Genome analysis of the thermophilic bacterium of the candidate phylum Aminicenantes from deep subsurface aquifer revealed its physiology and ecological role.</title>
        <authorList>
            <person name="Kadnikov V.V."/>
            <person name="Mardanov A.V."/>
            <person name="Beletsky A.V."/>
            <person name="Karnachuk O.V."/>
            <person name="Ravin N.V."/>
        </authorList>
    </citation>
    <scope>NUCLEOTIDE SEQUENCE [LARGE SCALE GENOMIC DNA]</scope>
    <source>
        <strain evidence="4">BY38</strain>
    </source>
</reference>
<dbReference type="GO" id="GO:0016779">
    <property type="term" value="F:nucleotidyltransferase activity"/>
    <property type="evidence" value="ECO:0007669"/>
    <property type="project" value="UniProtKB-KW"/>
</dbReference>